<organism evidence="1 2">
    <name type="scientific">Rhizobium azibense</name>
    <dbReference type="NCBI Taxonomy" id="1136135"/>
    <lineage>
        <taxon>Bacteria</taxon>
        <taxon>Pseudomonadati</taxon>
        <taxon>Pseudomonadota</taxon>
        <taxon>Alphaproteobacteria</taxon>
        <taxon>Hyphomicrobiales</taxon>
        <taxon>Rhizobiaceae</taxon>
        <taxon>Rhizobium/Agrobacterium group</taxon>
        <taxon>Rhizobium</taxon>
    </lineage>
</organism>
<dbReference type="AlphaFoldDB" id="A0A4R3RBW2"/>
<dbReference type="Proteomes" id="UP000295507">
    <property type="component" value="Unassembled WGS sequence"/>
</dbReference>
<evidence type="ECO:0000313" key="1">
    <source>
        <dbReference type="EMBL" id="TCU32913.1"/>
    </source>
</evidence>
<name>A0A4R3RBW2_9HYPH</name>
<evidence type="ECO:0000313" key="2">
    <source>
        <dbReference type="Proteomes" id="UP000295507"/>
    </source>
</evidence>
<sequence>FIMSLVIGGLSIRLVFDKPTLPEKH</sequence>
<accession>A0A4R3RBW2</accession>
<reference evidence="1 2" key="1">
    <citation type="submission" date="2019-03" db="EMBL/GenBank/DDBJ databases">
        <title>Genomic Encyclopedia of Type Strains, Phase IV (KMG-V): Genome sequencing to study the core and pangenomes of soil and plant-associated prokaryotes.</title>
        <authorList>
            <person name="Whitman W."/>
        </authorList>
    </citation>
    <scope>NUCLEOTIDE SEQUENCE [LARGE SCALE GENOMIC DNA]</scope>
    <source>
        <strain evidence="1 2">IE4868</strain>
    </source>
</reference>
<proteinExistence type="predicted"/>
<comment type="caution">
    <text evidence="1">The sequence shown here is derived from an EMBL/GenBank/DDBJ whole genome shotgun (WGS) entry which is preliminary data.</text>
</comment>
<protein>
    <submittedName>
        <fullName evidence="1">Uncharacterized protein</fullName>
    </submittedName>
</protein>
<feature type="non-terminal residue" evidence="1">
    <location>
        <position position="1"/>
    </location>
</feature>
<dbReference type="EMBL" id="SMBK01000018">
    <property type="protein sequence ID" value="TCU32913.1"/>
    <property type="molecule type" value="Genomic_DNA"/>
</dbReference>
<gene>
    <name evidence="1" type="ORF">EV129_118135</name>
</gene>